<evidence type="ECO:0000313" key="2">
    <source>
        <dbReference type="EMBL" id="UQA91613.1"/>
    </source>
</evidence>
<protein>
    <submittedName>
        <fullName evidence="2">Uncharacterized protein</fullName>
    </submittedName>
</protein>
<evidence type="ECO:0000256" key="1">
    <source>
        <dbReference type="SAM" id="MobiDB-lite"/>
    </source>
</evidence>
<feature type="compositionally biased region" description="Pro residues" evidence="1">
    <location>
        <begin position="96"/>
        <end position="112"/>
    </location>
</feature>
<evidence type="ECO:0000313" key="3">
    <source>
        <dbReference type="Proteomes" id="UP000830115"/>
    </source>
</evidence>
<name>A0ABY4M1R0_9ACTN</name>
<organism evidence="2 3">
    <name type="scientific">Streptomyces halobius</name>
    <dbReference type="NCBI Taxonomy" id="2879846"/>
    <lineage>
        <taxon>Bacteria</taxon>
        <taxon>Bacillati</taxon>
        <taxon>Actinomycetota</taxon>
        <taxon>Actinomycetes</taxon>
        <taxon>Kitasatosporales</taxon>
        <taxon>Streptomycetaceae</taxon>
        <taxon>Streptomyces</taxon>
    </lineage>
</organism>
<keyword evidence="3" id="KW-1185">Reference proteome</keyword>
<accession>A0ABY4M1R0</accession>
<gene>
    <name evidence="2" type="ORF">K9S39_06855</name>
</gene>
<dbReference type="Proteomes" id="UP000830115">
    <property type="component" value="Chromosome"/>
</dbReference>
<sequence>MTETTPAPVESDEDWSQVEQDAQAVYPETPLNPHNHLFTISMDSRGPMIVVRANSAQEINDRFQELEDAGTTTMLASIYSHLKAEMTLAQGAGPVTPVPAPQGPPAPAPPAPNGGVNYNPQVPPPGVPGTAPAAWQNVGAPTPPAPAQQQWGNNGGGQNGNSRNGPKPRPTDWPQVYKITVPRGDDSFKNYREQNQQFFKGKIRFAGNGQYWVAGDVVQSLGNWNPVPA</sequence>
<feature type="region of interest" description="Disordered" evidence="1">
    <location>
        <begin position="93"/>
        <end position="175"/>
    </location>
</feature>
<dbReference type="EMBL" id="CP086322">
    <property type="protein sequence ID" value="UQA91613.1"/>
    <property type="molecule type" value="Genomic_DNA"/>
</dbReference>
<dbReference type="RefSeq" id="WP_248862421.1">
    <property type="nucleotide sequence ID" value="NZ_CP086322.1"/>
</dbReference>
<reference evidence="2" key="1">
    <citation type="submission" date="2021-10" db="EMBL/GenBank/DDBJ databases">
        <title>Streptomyces nigrumlapis sp.nov.,an antimicrobial producing actinobacterium isolated from Black Gobi rocks.</title>
        <authorList>
            <person name="Wen Y."/>
            <person name="Zhang W."/>
            <person name="Liu X.G."/>
        </authorList>
    </citation>
    <scope>NUCLEOTIDE SEQUENCE</scope>
    <source>
        <strain evidence="2">ST13-2-2</strain>
    </source>
</reference>
<proteinExistence type="predicted"/>